<keyword evidence="1" id="KW-0812">Transmembrane</keyword>
<keyword evidence="1" id="KW-1133">Transmembrane helix</keyword>
<dbReference type="EMBL" id="KZ826134">
    <property type="protein sequence ID" value="PYH88048.1"/>
    <property type="molecule type" value="Genomic_DNA"/>
</dbReference>
<reference evidence="2 3" key="1">
    <citation type="submission" date="2018-02" db="EMBL/GenBank/DDBJ databases">
        <title>The genomes of Aspergillus section Nigri reveals drivers in fungal speciation.</title>
        <authorList>
            <consortium name="DOE Joint Genome Institute"/>
            <person name="Vesth T.C."/>
            <person name="Nybo J."/>
            <person name="Theobald S."/>
            <person name="Brandl J."/>
            <person name="Frisvad J.C."/>
            <person name="Nielsen K.F."/>
            <person name="Lyhne E.K."/>
            <person name="Kogle M.E."/>
            <person name="Kuo A."/>
            <person name="Riley R."/>
            <person name="Clum A."/>
            <person name="Nolan M."/>
            <person name="Lipzen A."/>
            <person name="Salamov A."/>
            <person name="Henrissat B."/>
            <person name="Wiebenga A."/>
            <person name="De vries R.P."/>
            <person name="Grigoriev I.V."/>
            <person name="Mortensen U.H."/>
            <person name="Andersen M.R."/>
            <person name="Baker S.E."/>
        </authorList>
    </citation>
    <scope>NUCLEOTIDE SEQUENCE [LARGE SCALE GENOMIC DNA]</scope>
    <source>
        <strain evidence="2 3">CBS 707.79</strain>
    </source>
</reference>
<protein>
    <submittedName>
        <fullName evidence="2">Uncharacterized protein</fullName>
    </submittedName>
</protein>
<dbReference type="Proteomes" id="UP000247810">
    <property type="component" value="Unassembled WGS sequence"/>
</dbReference>
<feature type="transmembrane region" description="Helical" evidence="1">
    <location>
        <begin position="48"/>
        <end position="68"/>
    </location>
</feature>
<keyword evidence="1" id="KW-0472">Membrane</keyword>
<dbReference type="VEuPathDB" id="FungiDB:BO71DRAFT_339714"/>
<keyword evidence="3" id="KW-1185">Reference proteome</keyword>
<proteinExistence type="predicted"/>
<name>A0A319DIX1_9EURO</name>
<dbReference type="STRING" id="1448320.A0A319DIX1"/>
<organism evidence="2 3">
    <name type="scientific">Aspergillus ellipticus CBS 707.79</name>
    <dbReference type="NCBI Taxonomy" id="1448320"/>
    <lineage>
        <taxon>Eukaryota</taxon>
        <taxon>Fungi</taxon>
        <taxon>Dikarya</taxon>
        <taxon>Ascomycota</taxon>
        <taxon>Pezizomycotina</taxon>
        <taxon>Eurotiomycetes</taxon>
        <taxon>Eurotiomycetidae</taxon>
        <taxon>Eurotiales</taxon>
        <taxon>Aspergillaceae</taxon>
        <taxon>Aspergillus</taxon>
        <taxon>Aspergillus subgen. Circumdati</taxon>
    </lineage>
</organism>
<evidence type="ECO:0000313" key="2">
    <source>
        <dbReference type="EMBL" id="PYH88048.1"/>
    </source>
</evidence>
<sequence length="181" mass="19689">MPDKSPEPTVVTLEFDSASELVRLADDPLQRTLRLQDRDALRDAARSILAGNVAGTLIGSGLGVWSAFRLRRARRAFARVFRVHDRPSHLFFRSGHIEDIPDVTPLLKSHILGDIAACIFGTAGGFFIGSQIGFYLGTSNAGSILTRDIEGGKRIAKASMKSRAAELREEADMLDPRDGGN</sequence>
<accession>A0A319DIX1</accession>
<evidence type="ECO:0000313" key="3">
    <source>
        <dbReference type="Proteomes" id="UP000247810"/>
    </source>
</evidence>
<dbReference type="AlphaFoldDB" id="A0A319DIX1"/>
<evidence type="ECO:0000256" key="1">
    <source>
        <dbReference type="SAM" id="Phobius"/>
    </source>
</evidence>
<dbReference type="OrthoDB" id="3365267at2759"/>
<gene>
    <name evidence="2" type="ORF">BO71DRAFT_339714</name>
</gene>